<dbReference type="InterPro" id="IPR027267">
    <property type="entry name" value="AH/BAR_dom_sf"/>
</dbReference>
<dbReference type="InterPro" id="IPR046349">
    <property type="entry name" value="C1-like_sf"/>
</dbReference>
<evidence type="ECO:0000256" key="4">
    <source>
        <dbReference type="PROSITE-ProRule" id="PRU00192"/>
    </source>
</evidence>
<dbReference type="SUPFAM" id="SSF103657">
    <property type="entry name" value="BAR/IMD domain-like"/>
    <property type="match status" value="1"/>
</dbReference>
<evidence type="ECO:0000256" key="6">
    <source>
        <dbReference type="SAM" id="MobiDB-lite"/>
    </source>
</evidence>
<organism evidence="10 11">
    <name type="scientific">Armillaria tabescens</name>
    <name type="common">Ringless honey mushroom</name>
    <name type="synonym">Agaricus tabescens</name>
    <dbReference type="NCBI Taxonomy" id="1929756"/>
    <lineage>
        <taxon>Eukaryota</taxon>
        <taxon>Fungi</taxon>
        <taxon>Dikarya</taxon>
        <taxon>Basidiomycota</taxon>
        <taxon>Agaricomycotina</taxon>
        <taxon>Agaricomycetes</taxon>
        <taxon>Agaricomycetidae</taxon>
        <taxon>Agaricales</taxon>
        <taxon>Marasmiineae</taxon>
        <taxon>Physalacriaceae</taxon>
        <taxon>Desarmillaria</taxon>
    </lineage>
</organism>
<feature type="domain" description="F-BAR" evidence="9">
    <location>
        <begin position="50"/>
        <end position="323"/>
    </location>
</feature>
<feature type="region of interest" description="Disordered" evidence="6">
    <location>
        <begin position="503"/>
        <end position="547"/>
    </location>
</feature>
<proteinExistence type="predicted"/>
<evidence type="ECO:0000256" key="2">
    <source>
        <dbReference type="ARBA" id="ARBA00022723"/>
    </source>
</evidence>
<evidence type="ECO:0000313" key="10">
    <source>
        <dbReference type="EMBL" id="KAK0464411.1"/>
    </source>
</evidence>
<dbReference type="Gene3D" id="3.30.60.20">
    <property type="match status" value="1"/>
</dbReference>
<dbReference type="GO" id="GO:0030864">
    <property type="term" value="C:cortical actin cytoskeleton"/>
    <property type="evidence" value="ECO:0007669"/>
    <property type="project" value="UniProtKB-ARBA"/>
</dbReference>
<evidence type="ECO:0000259" key="8">
    <source>
        <dbReference type="PROSITE" id="PS50081"/>
    </source>
</evidence>
<evidence type="ECO:0000256" key="1">
    <source>
        <dbReference type="ARBA" id="ARBA00022443"/>
    </source>
</evidence>
<evidence type="ECO:0000256" key="5">
    <source>
        <dbReference type="PROSITE-ProRule" id="PRU01077"/>
    </source>
</evidence>
<feature type="domain" description="SH3" evidence="7">
    <location>
        <begin position="631"/>
        <end position="697"/>
    </location>
</feature>
<reference evidence="10" key="1">
    <citation type="submission" date="2023-06" db="EMBL/GenBank/DDBJ databases">
        <authorList>
            <consortium name="Lawrence Berkeley National Laboratory"/>
            <person name="Ahrendt S."/>
            <person name="Sahu N."/>
            <person name="Indic B."/>
            <person name="Wong-Bajracharya J."/>
            <person name="Merenyi Z."/>
            <person name="Ke H.-M."/>
            <person name="Monk M."/>
            <person name="Kocsube S."/>
            <person name="Drula E."/>
            <person name="Lipzen A."/>
            <person name="Balint B."/>
            <person name="Henrissat B."/>
            <person name="Andreopoulos B."/>
            <person name="Martin F.M."/>
            <person name="Harder C.B."/>
            <person name="Rigling D."/>
            <person name="Ford K.L."/>
            <person name="Foster G.D."/>
            <person name="Pangilinan J."/>
            <person name="Papanicolaou A."/>
            <person name="Barry K."/>
            <person name="LaButti K."/>
            <person name="Viragh M."/>
            <person name="Koriabine M."/>
            <person name="Yan M."/>
            <person name="Riley R."/>
            <person name="Champramary S."/>
            <person name="Plett K.L."/>
            <person name="Tsai I.J."/>
            <person name="Slot J."/>
            <person name="Sipos G."/>
            <person name="Plett J."/>
            <person name="Nagy L.G."/>
            <person name="Grigoriev I.V."/>
        </authorList>
    </citation>
    <scope>NUCLEOTIDE SEQUENCE</scope>
    <source>
        <strain evidence="10">CCBAS 213</strain>
    </source>
</reference>
<dbReference type="EMBL" id="JAUEPS010000006">
    <property type="protein sequence ID" value="KAK0464411.1"/>
    <property type="molecule type" value="Genomic_DNA"/>
</dbReference>
<gene>
    <name evidence="10" type="ORF">EV420DRAFT_1328300</name>
</gene>
<evidence type="ECO:0000256" key="3">
    <source>
        <dbReference type="ARBA" id="ARBA00022833"/>
    </source>
</evidence>
<dbReference type="Proteomes" id="UP001175211">
    <property type="component" value="Unassembled WGS sequence"/>
</dbReference>
<dbReference type="Gene3D" id="1.20.1270.60">
    <property type="entry name" value="Arfaptin homology (AH) domain/BAR domain"/>
    <property type="match status" value="1"/>
</dbReference>
<dbReference type="PRINTS" id="PR00452">
    <property type="entry name" value="SH3DOMAIN"/>
</dbReference>
<dbReference type="SUPFAM" id="SSF50044">
    <property type="entry name" value="SH3-domain"/>
    <property type="match status" value="2"/>
</dbReference>
<dbReference type="SUPFAM" id="SSF57889">
    <property type="entry name" value="Cysteine-rich domain"/>
    <property type="match status" value="1"/>
</dbReference>
<dbReference type="InterPro" id="IPR001060">
    <property type="entry name" value="FCH_dom"/>
</dbReference>
<comment type="caution">
    <text evidence="10">The sequence shown here is derived from an EMBL/GenBank/DDBJ whole genome shotgun (WGS) entry which is preliminary data.</text>
</comment>
<dbReference type="PROSITE" id="PS50081">
    <property type="entry name" value="ZF_DAG_PE_2"/>
    <property type="match status" value="1"/>
</dbReference>
<evidence type="ECO:0000313" key="11">
    <source>
        <dbReference type="Proteomes" id="UP001175211"/>
    </source>
</evidence>
<sequence length="699" mass="77696">MTSALAVATDGLSDLELPTTSLGGIFVYHQASLRPCARLRPNTEMQAIGQRYGTTLPDQVERIATLFDSHLEVISDVRDLYRDRVALEREYATKLQALTKKATEKKSKMESSFVVGDDPTKAWDERTLKQSTLNTAYDGIIQSMTNTAEDHVNVAEVLTSQVVDVLKALGRKNEETKKKEMQFFQKLVSDRDRTYAERLKNKAKYDEECGEVDLHRQKQGRAHDDRHAERIAKQADQQRNDMLNCKNSYIISIEVSNKIKAKFYKDDLPGLEDQLQLLQSRLVERFTKILQHAQAIQSNHLDVLKSRLAAVERSLAEVNPSKDQDLFCDHNIRPFSAPNDWKFEPCAFFYDTETLSVDPAPKVFLQNKLSKSRSKLQELRPVIDNKKRELEQFAKLEAAYDAERSLGNADEITESYMESRHQLVHFGSSECILNAEIEVITAAVGDDLGAQRPHSFKSSSFSIPTTCACCQTSIWGLSKQGKTCKVCGISVHSKCELKVPADCQQGGASRSSSMLSRKSTSTSSRSTTATPSVLQTPTPSSFVQPAHEEEVSYPTAKVIFDFNATSEFELSVKDGAMVSVLEPDDGSGWVKVAGTRGNDGLVPATYLAHGEEDLVPTPTPSSFKSAGKEQGSGQYVRVIYQYEAGGHDEIGLREGEVIELSSGPTGGQHYGDGWWEGFNSKGQKGIFPSNYVRFIPLSI</sequence>
<feature type="compositionally biased region" description="Low complexity" evidence="6">
    <location>
        <begin position="509"/>
        <end position="532"/>
    </location>
</feature>
<dbReference type="PROSITE" id="PS51741">
    <property type="entry name" value="F_BAR"/>
    <property type="match status" value="1"/>
</dbReference>
<evidence type="ECO:0000259" key="7">
    <source>
        <dbReference type="PROSITE" id="PS50002"/>
    </source>
</evidence>
<dbReference type="SMART" id="SM00326">
    <property type="entry name" value="SH3"/>
    <property type="match status" value="2"/>
</dbReference>
<dbReference type="CDD" id="cd11912">
    <property type="entry name" value="SH3_Bzz1_1"/>
    <property type="match status" value="1"/>
</dbReference>
<dbReference type="InterPro" id="IPR002219">
    <property type="entry name" value="PKC_DAG/PE"/>
</dbReference>
<dbReference type="GO" id="GO:0030036">
    <property type="term" value="P:actin cytoskeleton organization"/>
    <property type="evidence" value="ECO:0007669"/>
    <property type="project" value="UniProtKB-ARBA"/>
</dbReference>
<feature type="domain" description="Phorbol-ester/DAG-type" evidence="8">
    <location>
        <begin position="453"/>
        <end position="503"/>
    </location>
</feature>
<keyword evidence="2" id="KW-0479">Metal-binding</keyword>
<dbReference type="GeneID" id="85352329"/>
<dbReference type="PANTHER" id="PTHR15735:SF21">
    <property type="entry name" value="PROTEIN NERVOUS WRECK"/>
    <property type="match status" value="1"/>
</dbReference>
<dbReference type="Pfam" id="PF00130">
    <property type="entry name" value="C1_1"/>
    <property type="match status" value="1"/>
</dbReference>
<feature type="compositionally biased region" description="Polar residues" evidence="6">
    <location>
        <begin position="533"/>
        <end position="543"/>
    </location>
</feature>
<dbReference type="Gene3D" id="2.30.30.40">
    <property type="entry name" value="SH3 Domains"/>
    <property type="match status" value="2"/>
</dbReference>
<dbReference type="AlphaFoldDB" id="A0AA39T4M6"/>
<evidence type="ECO:0000259" key="9">
    <source>
        <dbReference type="PROSITE" id="PS51741"/>
    </source>
</evidence>
<dbReference type="RefSeq" id="XP_060335532.1">
    <property type="nucleotide sequence ID" value="XM_060468781.1"/>
</dbReference>
<dbReference type="InterPro" id="IPR031160">
    <property type="entry name" value="F_BAR_dom"/>
</dbReference>
<dbReference type="PROSITE" id="PS50002">
    <property type="entry name" value="SH3"/>
    <property type="match status" value="2"/>
</dbReference>
<dbReference type="InterPro" id="IPR001452">
    <property type="entry name" value="SH3_domain"/>
</dbReference>
<feature type="domain" description="SH3" evidence="7">
    <location>
        <begin position="551"/>
        <end position="612"/>
    </location>
</feature>
<dbReference type="GO" id="GO:0046872">
    <property type="term" value="F:metal ion binding"/>
    <property type="evidence" value="ECO:0007669"/>
    <property type="project" value="UniProtKB-KW"/>
</dbReference>
<dbReference type="Pfam" id="PF14604">
    <property type="entry name" value="SH3_9"/>
    <property type="match status" value="2"/>
</dbReference>
<evidence type="ECO:0008006" key="12">
    <source>
        <dbReference type="Google" id="ProtNLM"/>
    </source>
</evidence>
<dbReference type="CDD" id="cd20824">
    <property type="entry name" value="C1_SpBZZ1-like"/>
    <property type="match status" value="1"/>
</dbReference>
<accession>A0AA39T4M6</accession>
<dbReference type="SMART" id="SM00055">
    <property type="entry name" value="FCH"/>
    <property type="match status" value="1"/>
</dbReference>
<keyword evidence="5" id="KW-0175">Coiled coil</keyword>
<dbReference type="SMART" id="SM00109">
    <property type="entry name" value="C1"/>
    <property type="match status" value="1"/>
</dbReference>
<keyword evidence="3" id="KW-0862">Zinc</keyword>
<dbReference type="InterPro" id="IPR036028">
    <property type="entry name" value="SH3-like_dom_sf"/>
</dbReference>
<keyword evidence="11" id="KW-1185">Reference proteome</keyword>
<dbReference type="Pfam" id="PF00611">
    <property type="entry name" value="FCH"/>
    <property type="match status" value="1"/>
</dbReference>
<keyword evidence="1 4" id="KW-0728">SH3 domain</keyword>
<dbReference type="PROSITE" id="PS00479">
    <property type="entry name" value="ZF_DAG_PE_1"/>
    <property type="match status" value="1"/>
</dbReference>
<dbReference type="PRINTS" id="PR00008">
    <property type="entry name" value="DAGPEDOMAIN"/>
</dbReference>
<dbReference type="PANTHER" id="PTHR15735">
    <property type="entry name" value="FCH AND DOUBLE SH3 DOMAINS PROTEIN"/>
    <property type="match status" value="1"/>
</dbReference>
<dbReference type="InterPro" id="IPR020454">
    <property type="entry name" value="DAG/PE-bd"/>
</dbReference>
<name>A0AA39T4M6_ARMTA</name>
<protein>
    <recommendedName>
        <fullName evidence="12">FCH-domain-containing protein</fullName>
    </recommendedName>
</protein>
<dbReference type="GO" id="GO:0030833">
    <property type="term" value="P:regulation of actin filament polymerization"/>
    <property type="evidence" value="ECO:0007669"/>
    <property type="project" value="TreeGrafter"/>
</dbReference>
<dbReference type="InterPro" id="IPR035459">
    <property type="entry name" value="Bzz1_SH3_1"/>
</dbReference>